<dbReference type="SMART" id="SM00632">
    <property type="entry name" value="Aamy_C"/>
    <property type="match status" value="1"/>
</dbReference>
<keyword evidence="14" id="KW-0326">Glycosidase</keyword>
<dbReference type="EMBL" id="FOTR01000001">
    <property type="protein sequence ID" value="SFL42609.1"/>
    <property type="molecule type" value="Genomic_DNA"/>
</dbReference>
<keyword evidence="8" id="KW-0732">Signal</keyword>
<feature type="transmembrane region" description="Helical" evidence="12">
    <location>
        <begin position="7"/>
        <end position="24"/>
    </location>
</feature>
<dbReference type="SMART" id="SM01065">
    <property type="entry name" value="CBM_2"/>
    <property type="match status" value="1"/>
</dbReference>
<evidence type="ECO:0000256" key="3">
    <source>
        <dbReference type="ARBA" id="ARBA00008061"/>
    </source>
</evidence>
<dbReference type="GO" id="GO:0046872">
    <property type="term" value="F:metal ion binding"/>
    <property type="evidence" value="ECO:0007669"/>
    <property type="project" value="UniProtKB-KW"/>
</dbReference>
<dbReference type="GO" id="GO:0004556">
    <property type="term" value="F:alpha-amylase activity"/>
    <property type="evidence" value="ECO:0007669"/>
    <property type="project" value="InterPro"/>
</dbReference>
<dbReference type="EC" id="2.4.1.19" evidence="4"/>
<keyword evidence="14" id="KW-0378">Hydrolase</keyword>
<dbReference type="Gene3D" id="3.20.20.80">
    <property type="entry name" value="Glycosidases"/>
    <property type="match status" value="1"/>
</dbReference>
<dbReference type="CDD" id="cd11320">
    <property type="entry name" value="AmyAc_AmyMalt_CGTase_like"/>
    <property type="match status" value="1"/>
</dbReference>
<dbReference type="InterPro" id="IPR006046">
    <property type="entry name" value="Alpha_amylase"/>
</dbReference>
<comment type="cofactor">
    <cofactor evidence="2">
        <name>Ca(2+)</name>
        <dbReference type="ChEBI" id="CHEBI:29108"/>
    </cofactor>
</comment>
<reference evidence="15" key="1">
    <citation type="submission" date="2016-10" db="EMBL/GenBank/DDBJ databases">
        <authorList>
            <person name="Varghese N."/>
            <person name="Submissions S."/>
        </authorList>
    </citation>
    <scope>NUCLEOTIDE SEQUENCE [LARGE SCALE GENOMIC DNA]</scope>
    <source>
        <strain evidence="15">CGMCC 1.4250</strain>
    </source>
</reference>
<dbReference type="InterPro" id="IPR013780">
    <property type="entry name" value="Glyco_hydro_b"/>
</dbReference>
<organism evidence="14 15">
    <name type="scientific">Gracilibacillus orientalis</name>
    <dbReference type="NCBI Taxonomy" id="334253"/>
    <lineage>
        <taxon>Bacteria</taxon>
        <taxon>Bacillati</taxon>
        <taxon>Bacillota</taxon>
        <taxon>Bacilli</taxon>
        <taxon>Bacillales</taxon>
        <taxon>Bacillaceae</taxon>
        <taxon>Gracilibacillus</taxon>
    </lineage>
</organism>
<dbReference type="Pfam" id="PF02806">
    <property type="entry name" value="Alpha-amylase_C"/>
    <property type="match status" value="1"/>
</dbReference>
<evidence type="ECO:0000256" key="5">
    <source>
        <dbReference type="ARBA" id="ARBA00019944"/>
    </source>
</evidence>
<dbReference type="InterPro" id="IPR006048">
    <property type="entry name" value="A-amylase/branching_C"/>
</dbReference>
<keyword evidence="15" id="KW-1185">Reference proteome</keyword>
<dbReference type="Pfam" id="PF00686">
    <property type="entry name" value="CBM_20"/>
    <property type="match status" value="1"/>
</dbReference>
<sequence>MFDSLKIITKTIALIMVVLVMMYSSSSVMKATSDVNKVNYSQDTIYQIVTDRFHDGDPSNNPEGQLYSQTDLHKYMGGDWKGIIEKINDGYFTDLGITALWISQPVENIYNVHPEGYTSYHGYWARDYKKTNPFYGDFEDFDELINVAHSNGIKIIMDFTPNHSSPALETDTSYVENGAIYDEGSLISNYSNDTHGIFHHNEGTDFSSYEDGIYKNLYDLADYDLQNEVLDQYLKDSIELWLDKGIDGIRVDAVKHMSQGWQETLVNHIYSYQPVFTFGEWFLGQGEVDTKNHDFANESGMSLLDFQYGQQIRAVLMSEEENWLDYQDMIEETSISYQEVNDQVTFIDNHDMSRFQKESASNLNTEMALAVLLTSRGVPTIYYGTEQYLTGESDPENRKPMPGFDKTTKAYQIISKLAHLRKSNLALGYGKTTERWVNEDVYIYERKFEDHIVVTAINSGENSYTITNMNTDLPEGTYSDVLDGLLNGNSLNVDGDGTVSEFELQANEVAVWEITVANDDPKIGHVGPMAGQPGNEITVNGEGFGDTPGDVLFDDNGASITTWSDSEIVLTVPEVSGGLYDVKVVTADSVESNAYLNVEVLTNHLLPVRIVVEQASTNYGEDIYVVGNTQELGNWDTDKAIGPFFNQVMYSYPTWYYDVSVPADYPLEYKFIKKDTEGNVIWESGTNHTYTVPSEGTDVITSIWRD</sequence>
<dbReference type="Gene3D" id="2.60.40.10">
    <property type="entry name" value="Immunoglobulins"/>
    <property type="match status" value="2"/>
</dbReference>
<dbReference type="PRINTS" id="PR00110">
    <property type="entry name" value="ALPHAAMYLASE"/>
</dbReference>
<dbReference type="InterPro" id="IPR002909">
    <property type="entry name" value="IPT_dom"/>
</dbReference>
<proteinExistence type="inferred from homology"/>
<evidence type="ECO:0000256" key="9">
    <source>
        <dbReference type="ARBA" id="ARBA00022837"/>
    </source>
</evidence>
<dbReference type="Proteomes" id="UP000198565">
    <property type="component" value="Unassembled WGS sequence"/>
</dbReference>
<evidence type="ECO:0000256" key="7">
    <source>
        <dbReference type="ARBA" id="ARBA00022723"/>
    </source>
</evidence>
<evidence type="ECO:0000256" key="1">
    <source>
        <dbReference type="ARBA" id="ARBA00000390"/>
    </source>
</evidence>
<dbReference type="Gene3D" id="2.60.40.1180">
    <property type="entry name" value="Golgi alpha-mannosidase II"/>
    <property type="match status" value="1"/>
</dbReference>
<dbReference type="SUPFAM" id="SSF51011">
    <property type="entry name" value="Glycosyl hydrolase domain"/>
    <property type="match status" value="1"/>
</dbReference>
<dbReference type="PROSITE" id="PS51166">
    <property type="entry name" value="CBM20"/>
    <property type="match status" value="1"/>
</dbReference>
<dbReference type="STRING" id="334253.SAMN04487943_101487"/>
<dbReference type="PANTHER" id="PTHR10357">
    <property type="entry name" value="ALPHA-AMYLASE FAMILY MEMBER"/>
    <property type="match status" value="1"/>
</dbReference>
<keyword evidence="12" id="KW-1133">Transmembrane helix</keyword>
<dbReference type="GO" id="GO:0005975">
    <property type="term" value="P:carbohydrate metabolic process"/>
    <property type="evidence" value="ECO:0007669"/>
    <property type="project" value="InterPro"/>
</dbReference>
<dbReference type="InterPro" id="IPR002044">
    <property type="entry name" value="CBM20"/>
</dbReference>
<accession>A0A1I4HK41</accession>
<evidence type="ECO:0000256" key="2">
    <source>
        <dbReference type="ARBA" id="ARBA00001913"/>
    </source>
</evidence>
<name>A0A1I4HK41_9BACI</name>
<dbReference type="Pfam" id="PF01833">
    <property type="entry name" value="TIG"/>
    <property type="match status" value="1"/>
</dbReference>
<keyword evidence="6" id="KW-0328">Glycosyltransferase</keyword>
<keyword evidence="12" id="KW-0472">Membrane</keyword>
<dbReference type="SUPFAM" id="SSF49452">
    <property type="entry name" value="Starch-binding domain-like"/>
    <property type="match status" value="1"/>
</dbReference>
<evidence type="ECO:0000313" key="14">
    <source>
        <dbReference type="EMBL" id="SFL42609.1"/>
    </source>
</evidence>
<dbReference type="PANTHER" id="PTHR10357:SF215">
    <property type="entry name" value="ALPHA-AMYLASE 1"/>
    <property type="match status" value="1"/>
</dbReference>
<dbReference type="GO" id="GO:0043895">
    <property type="term" value="F:cyclomaltodextrin glucanotransferase activity"/>
    <property type="evidence" value="ECO:0007669"/>
    <property type="project" value="UniProtKB-EC"/>
</dbReference>
<evidence type="ECO:0000313" key="15">
    <source>
        <dbReference type="Proteomes" id="UP000198565"/>
    </source>
</evidence>
<keyword evidence="9" id="KW-0106">Calcium</keyword>
<gene>
    <name evidence="14" type="ORF">SAMN04487943_101487</name>
</gene>
<comment type="similarity">
    <text evidence="3 11">Belongs to the glycosyl hydrolase 13 family.</text>
</comment>
<dbReference type="InterPro" id="IPR014756">
    <property type="entry name" value="Ig_E-set"/>
</dbReference>
<keyword evidence="12" id="KW-0812">Transmembrane</keyword>
<dbReference type="InterPro" id="IPR006047">
    <property type="entry name" value="GH13_cat_dom"/>
</dbReference>
<dbReference type="GO" id="GO:2001070">
    <property type="term" value="F:starch binding"/>
    <property type="evidence" value="ECO:0007669"/>
    <property type="project" value="InterPro"/>
</dbReference>
<dbReference type="Pfam" id="PF00128">
    <property type="entry name" value="Alpha-amylase"/>
    <property type="match status" value="1"/>
</dbReference>
<evidence type="ECO:0000256" key="8">
    <source>
        <dbReference type="ARBA" id="ARBA00022729"/>
    </source>
</evidence>
<dbReference type="CDD" id="cd00604">
    <property type="entry name" value="IPT_CGTD"/>
    <property type="match status" value="1"/>
</dbReference>
<keyword evidence="6" id="KW-0808">Transferase</keyword>
<dbReference type="SMART" id="SM00642">
    <property type="entry name" value="Aamy"/>
    <property type="match status" value="1"/>
</dbReference>
<evidence type="ECO:0000259" key="13">
    <source>
        <dbReference type="PROSITE" id="PS51166"/>
    </source>
</evidence>
<evidence type="ECO:0000256" key="11">
    <source>
        <dbReference type="RuleBase" id="RU003615"/>
    </source>
</evidence>
<evidence type="ECO:0000256" key="12">
    <source>
        <dbReference type="SAM" id="Phobius"/>
    </source>
</evidence>
<keyword evidence="7" id="KW-0479">Metal-binding</keyword>
<dbReference type="InterPro" id="IPR017853">
    <property type="entry name" value="GH"/>
</dbReference>
<dbReference type="SUPFAM" id="SSF51445">
    <property type="entry name" value="(Trans)glycosidases"/>
    <property type="match status" value="1"/>
</dbReference>
<evidence type="ECO:0000256" key="10">
    <source>
        <dbReference type="ARBA" id="ARBA00032019"/>
    </source>
</evidence>
<feature type="domain" description="CBM20" evidence="13">
    <location>
        <begin position="600"/>
        <end position="706"/>
    </location>
</feature>
<dbReference type="InterPro" id="IPR031319">
    <property type="entry name" value="A-amylase_C"/>
</dbReference>
<evidence type="ECO:0000256" key="4">
    <source>
        <dbReference type="ARBA" id="ARBA00012542"/>
    </source>
</evidence>
<evidence type="ECO:0000256" key="6">
    <source>
        <dbReference type="ARBA" id="ARBA00022676"/>
    </source>
</evidence>
<dbReference type="InterPro" id="IPR013784">
    <property type="entry name" value="Carb-bd-like_fold"/>
</dbReference>
<dbReference type="SUPFAM" id="SSF81296">
    <property type="entry name" value="E set domains"/>
    <property type="match status" value="1"/>
</dbReference>
<protein>
    <recommendedName>
        <fullName evidence="5">Cyclomaltodextrin glucanotransferase</fullName>
        <ecNumber evidence="4">2.4.1.19</ecNumber>
    </recommendedName>
    <alternativeName>
        <fullName evidence="10">Cyclodextrin-glycosyltransferase</fullName>
    </alternativeName>
</protein>
<dbReference type="InterPro" id="IPR013783">
    <property type="entry name" value="Ig-like_fold"/>
</dbReference>
<comment type="catalytic activity">
    <reaction evidence="1">
        <text>Cyclizes part of a (1-&gt;4)-alpha-D-glucan chain by formation of a (1-&gt;4)-alpha-D-glucosidic bond.</text>
        <dbReference type="EC" id="2.4.1.19"/>
    </reaction>
</comment>
<dbReference type="AlphaFoldDB" id="A0A1I4HK41"/>